<evidence type="ECO:0000256" key="6">
    <source>
        <dbReference type="SAM" id="Phobius"/>
    </source>
</evidence>
<dbReference type="PIRSF" id="PIRSF006324">
    <property type="entry name" value="LeuE"/>
    <property type="match status" value="1"/>
</dbReference>
<evidence type="ECO:0000313" key="7">
    <source>
        <dbReference type="EMBL" id="CCH74007.1"/>
    </source>
</evidence>
<feature type="transmembrane region" description="Helical" evidence="6">
    <location>
        <begin position="71"/>
        <end position="89"/>
    </location>
</feature>
<evidence type="ECO:0000256" key="1">
    <source>
        <dbReference type="ARBA" id="ARBA00004651"/>
    </source>
</evidence>
<feature type="transmembrane region" description="Helical" evidence="6">
    <location>
        <begin position="152"/>
        <end position="170"/>
    </location>
</feature>
<protein>
    <submittedName>
        <fullName evidence="7">Putative threonine efflux protein</fullName>
    </submittedName>
</protein>
<keyword evidence="8" id="KW-1185">Reference proteome</keyword>
<dbReference type="InterPro" id="IPR001123">
    <property type="entry name" value="LeuE-type"/>
</dbReference>
<evidence type="ECO:0000313" key="8">
    <source>
        <dbReference type="Proteomes" id="UP000035763"/>
    </source>
</evidence>
<keyword evidence="5 6" id="KW-0472">Membrane</keyword>
<comment type="caution">
    <text evidence="7">The sequence shown here is derived from an EMBL/GenBank/DDBJ whole genome shotgun (WGS) entry which is preliminary data.</text>
</comment>
<accession>W6JY11</accession>
<dbReference type="PANTHER" id="PTHR30086">
    <property type="entry name" value="ARGININE EXPORTER PROTEIN ARGO"/>
    <property type="match status" value="1"/>
</dbReference>
<dbReference type="STRING" id="1193182.BN11_3630002"/>
<dbReference type="AlphaFoldDB" id="W6JY11"/>
<dbReference type="EMBL" id="CAJA01000294">
    <property type="protein sequence ID" value="CCH74007.1"/>
    <property type="molecule type" value="Genomic_DNA"/>
</dbReference>
<dbReference type="PANTHER" id="PTHR30086:SF20">
    <property type="entry name" value="ARGININE EXPORTER PROTEIN ARGO-RELATED"/>
    <property type="match status" value="1"/>
</dbReference>
<feature type="transmembrane region" description="Helical" evidence="6">
    <location>
        <begin position="41"/>
        <end position="65"/>
    </location>
</feature>
<sequence>MPPAHLWFSFLIAGLVLCLIPGPSLLFTIGRALAEGRRTALLSVLGNGLGILTQILAIAVGLGPLVARSGALYTTLKLAGAAYLVYLGVQTIRHRRDAEAALAILDAPRRPAHHAVRDGFVVGVTNPKTTVFFIALLPSFVDPAGAPVPLQMAVLGVTFFLIGITCDGLVATAAGTARQWFARSPHRMRQLSAAGGVMMIGLALALALTGRPGEAHAR</sequence>
<evidence type="ECO:0000256" key="2">
    <source>
        <dbReference type="ARBA" id="ARBA00022475"/>
    </source>
</evidence>
<organism evidence="7 8">
    <name type="scientific">Nostocoides australiense Ben110</name>
    <dbReference type="NCBI Taxonomy" id="1193182"/>
    <lineage>
        <taxon>Bacteria</taxon>
        <taxon>Bacillati</taxon>
        <taxon>Actinomycetota</taxon>
        <taxon>Actinomycetes</taxon>
        <taxon>Micrococcales</taxon>
        <taxon>Intrasporangiaceae</taxon>
        <taxon>Nostocoides</taxon>
    </lineage>
</organism>
<feature type="transmembrane region" description="Helical" evidence="6">
    <location>
        <begin position="119"/>
        <end position="140"/>
    </location>
</feature>
<evidence type="ECO:0000256" key="4">
    <source>
        <dbReference type="ARBA" id="ARBA00022989"/>
    </source>
</evidence>
<feature type="transmembrane region" description="Helical" evidence="6">
    <location>
        <begin position="6"/>
        <end position="29"/>
    </location>
</feature>
<keyword evidence="2" id="KW-1003">Cell membrane</keyword>
<keyword evidence="4 6" id="KW-1133">Transmembrane helix</keyword>
<dbReference type="Proteomes" id="UP000035763">
    <property type="component" value="Unassembled WGS sequence"/>
</dbReference>
<evidence type="ECO:0000256" key="5">
    <source>
        <dbReference type="ARBA" id="ARBA00023136"/>
    </source>
</evidence>
<dbReference type="GO" id="GO:0015171">
    <property type="term" value="F:amino acid transmembrane transporter activity"/>
    <property type="evidence" value="ECO:0007669"/>
    <property type="project" value="TreeGrafter"/>
</dbReference>
<evidence type="ECO:0000256" key="3">
    <source>
        <dbReference type="ARBA" id="ARBA00022692"/>
    </source>
</evidence>
<feature type="transmembrane region" description="Helical" evidence="6">
    <location>
        <begin position="191"/>
        <end position="210"/>
    </location>
</feature>
<keyword evidence="3 6" id="KW-0812">Transmembrane</keyword>
<comment type="subcellular location">
    <subcellularLocation>
        <location evidence="1">Cell membrane</location>
        <topology evidence="1">Multi-pass membrane protein</topology>
    </subcellularLocation>
</comment>
<name>W6JY11_9MICO</name>
<reference evidence="7 8" key="1">
    <citation type="journal article" date="2013" name="ISME J.">
        <title>A metabolic model for members of the genus Tetrasphaera involved in enhanced biological phosphorus removal.</title>
        <authorList>
            <person name="Kristiansen R."/>
            <person name="Nguyen H.T.T."/>
            <person name="Saunders A.M."/>
            <person name="Nielsen J.L."/>
            <person name="Wimmer R."/>
            <person name="Le V.Q."/>
            <person name="McIlroy S.J."/>
            <person name="Petrovski S."/>
            <person name="Seviour R.J."/>
            <person name="Calteau A."/>
            <person name="Nielsen K.L."/>
            <person name="Nielsen P.H."/>
        </authorList>
    </citation>
    <scope>NUCLEOTIDE SEQUENCE [LARGE SCALE GENOMIC DNA]</scope>
    <source>
        <strain evidence="7 8">Ben110</strain>
    </source>
</reference>
<dbReference type="OrthoDB" id="3175972at2"/>
<proteinExistence type="predicted"/>
<dbReference type="GO" id="GO:0005886">
    <property type="term" value="C:plasma membrane"/>
    <property type="evidence" value="ECO:0007669"/>
    <property type="project" value="UniProtKB-SubCell"/>
</dbReference>
<dbReference type="RefSeq" id="WP_048699543.1">
    <property type="nucleotide sequence ID" value="NZ_HG764815.1"/>
</dbReference>
<gene>
    <name evidence="7" type="ORF">BN11_3630002</name>
</gene>
<dbReference type="Pfam" id="PF01810">
    <property type="entry name" value="LysE"/>
    <property type="match status" value="1"/>
</dbReference>